<keyword evidence="9" id="KW-1185">Reference proteome</keyword>
<dbReference type="Pfam" id="PF02687">
    <property type="entry name" value="FtsX"/>
    <property type="match status" value="1"/>
</dbReference>
<dbReference type="GO" id="GO:0005886">
    <property type="term" value="C:plasma membrane"/>
    <property type="evidence" value="ECO:0007669"/>
    <property type="project" value="UniProtKB-SubCell"/>
</dbReference>
<evidence type="ECO:0000256" key="1">
    <source>
        <dbReference type="ARBA" id="ARBA00004651"/>
    </source>
</evidence>
<dbReference type="InterPro" id="IPR003838">
    <property type="entry name" value="ABC3_permease_C"/>
</dbReference>
<evidence type="ECO:0000256" key="2">
    <source>
        <dbReference type="ARBA" id="ARBA00022475"/>
    </source>
</evidence>
<keyword evidence="3 6" id="KW-0812">Transmembrane</keyword>
<organism evidence="8 9">
    <name type="scientific">Mediterraneibacter butyricigenes</name>
    <dbReference type="NCBI Taxonomy" id="2316025"/>
    <lineage>
        <taxon>Bacteria</taxon>
        <taxon>Bacillati</taxon>
        <taxon>Bacillota</taxon>
        <taxon>Clostridia</taxon>
        <taxon>Lachnospirales</taxon>
        <taxon>Lachnospiraceae</taxon>
        <taxon>Mediterraneibacter</taxon>
    </lineage>
</organism>
<sequence>MLIRKTFRDFRKNFGTFFSVFLLSGLAIALFCTFEGHVLSQHVAREEFHKECRLSDIWVYGEGFTQKQLQKVRDLDFVEDAQLRTSLKGSAPDYDGVQVDLYLEDENVVNTPYYIEGEPFDPQDKDGIWIANAFAKRRNLSVGDSFTIEYEGMTFTRTIKGLIESSEYEFRQADSDVDTFLENIVIVYMSYNAFPDPGYLSYVMTLGNTMPYTEMVIRTTDAGGLAHEKELKTVLGKNYAAMIERDSVPGLARLDSELDQHQAFSYVFVLIFVGISVLVIATSMSRMVERERTQIGTMNALGMKRWKVVLHYISFSLIVSTAGALLGLLLGVTWLCPLMMKIFAQWYIVPGLHSMFHLTYLLILLLVVGASTLSAWLSCRKVLKIKPSEALRPAAPRKGKHCLFEKLPGWNNFSFTVQYNLRDISRAKLRALMCVIGTCVGMLLMVYGVGCNRLVDTMLDLNNEIEDMVPGKIAVSRKLAEDLDIQVGDKIYWHLYSKNDWYEGTVGVIYRNSDAQGITYFRQS</sequence>
<proteinExistence type="predicted"/>
<dbReference type="PANTHER" id="PTHR30287:SF2">
    <property type="entry name" value="BLL1001 PROTEIN"/>
    <property type="match status" value="1"/>
</dbReference>
<reference evidence="9" key="1">
    <citation type="submission" date="2018-09" db="EMBL/GenBank/DDBJ databases">
        <title>Draft Genome Sequence of Mediterraneibacter sp. KCTC 15684.</title>
        <authorList>
            <person name="Kim J.S."/>
            <person name="Han K.I."/>
            <person name="Suh M.K."/>
            <person name="Lee K.C."/>
            <person name="Eom M.K."/>
            <person name="Lee J.H."/>
            <person name="Park S.H."/>
            <person name="Kang S.W."/>
            <person name="Park J.E."/>
            <person name="Oh B.S."/>
            <person name="Yu S.Y."/>
            <person name="Choi S.H."/>
            <person name="Lee D.H."/>
            <person name="Yoon H."/>
            <person name="Kim B."/>
            <person name="Yang S.J."/>
            <person name="Lee J.S."/>
        </authorList>
    </citation>
    <scope>NUCLEOTIDE SEQUENCE [LARGE SCALE GENOMIC DNA]</scope>
    <source>
        <strain evidence="9">KCTC 15684</strain>
    </source>
</reference>
<dbReference type="AlphaFoldDB" id="A0A391NXM6"/>
<dbReference type="Proteomes" id="UP000265643">
    <property type="component" value="Unassembled WGS sequence"/>
</dbReference>
<dbReference type="PANTHER" id="PTHR30287">
    <property type="entry name" value="MEMBRANE COMPONENT OF PREDICTED ABC SUPERFAMILY METABOLITE UPTAKE TRANSPORTER"/>
    <property type="match status" value="1"/>
</dbReference>
<dbReference type="InterPro" id="IPR038766">
    <property type="entry name" value="Membrane_comp_ABC_pdt"/>
</dbReference>
<evidence type="ECO:0000313" key="9">
    <source>
        <dbReference type="Proteomes" id="UP000265643"/>
    </source>
</evidence>
<feature type="transmembrane region" description="Helical" evidence="6">
    <location>
        <begin position="431"/>
        <end position="450"/>
    </location>
</feature>
<comment type="caution">
    <text evidence="8">The sequence shown here is derived from an EMBL/GenBank/DDBJ whole genome shotgun (WGS) entry which is preliminary data.</text>
</comment>
<evidence type="ECO:0000256" key="5">
    <source>
        <dbReference type="ARBA" id="ARBA00023136"/>
    </source>
</evidence>
<keyword evidence="2" id="KW-1003">Cell membrane</keyword>
<keyword evidence="4 6" id="KW-1133">Transmembrane helix</keyword>
<evidence type="ECO:0000256" key="6">
    <source>
        <dbReference type="SAM" id="Phobius"/>
    </source>
</evidence>
<gene>
    <name evidence="8" type="ORF">KGMB01110_00830</name>
</gene>
<evidence type="ECO:0000256" key="4">
    <source>
        <dbReference type="ARBA" id="ARBA00022989"/>
    </source>
</evidence>
<comment type="subcellular location">
    <subcellularLocation>
        <location evidence="1">Cell membrane</location>
        <topology evidence="1">Multi-pass membrane protein</topology>
    </subcellularLocation>
</comment>
<accession>A0A391NXM6</accession>
<evidence type="ECO:0000313" key="8">
    <source>
        <dbReference type="EMBL" id="GCA65647.1"/>
    </source>
</evidence>
<dbReference type="RefSeq" id="WP_119297265.1">
    <property type="nucleotide sequence ID" value="NZ_BHGK01000001.1"/>
</dbReference>
<feature type="transmembrane region" description="Helical" evidence="6">
    <location>
        <begin position="355"/>
        <end position="377"/>
    </location>
</feature>
<keyword evidence="5 6" id="KW-0472">Membrane</keyword>
<feature type="domain" description="ABC3 transporter permease C-terminal" evidence="7">
    <location>
        <begin position="267"/>
        <end position="387"/>
    </location>
</feature>
<name>A0A391NXM6_9FIRM</name>
<feature type="transmembrane region" description="Helical" evidence="6">
    <location>
        <begin position="263"/>
        <end position="288"/>
    </location>
</feature>
<feature type="transmembrane region" description="Helical" evidence="6">
    <location>
        <begin position="309"/>
        <end position="335"/>
    </location>
</feature>
<evidence type="ECO:0000256" key="3">
    <source>
        <dbReference type="ARBA" id="ARBA00022692"/>
    </source>
</evidence>
<dbReference type="EMBL" id="BHGK01000001">
    <property type="protein sequence ID" value="GCA65647.1"/>
    <property type="molecule type" value="Genomic_DNA"/>
</dbReference>
<protein>
    <recommendedName>
        <fullName evidence="7">ABC3 transporter permease C-terminal domain-containing protein</fullName>
    </recommendedName>
</protein>
<evidence type="ECO:0000259" key="7">
    <source>
        <dbReference type="Pfam" id="PF02687"/>
    </source>
</evidence>